<dbReference type="GO" id="GO:0043874">
    <property type="term" value="F:acireductone synthase activity"/>
    <property type="evidence" value="ECO:0007669"/>
    <property type="project" value="UniProtKB-EC"/>
</dbReference>
<comment type="similarity">
    <text evidence="4">Belongs to the HAD-like hydrolase superfamily. MasA/MtnC family.</text>
</comment>
<evidence type="ECO:0000256" key="1">
    <source>
        <dbReference type="ARBA" id="ARBA00022605"/>
    </source>
</evidence>
<dbReference type="InterPro" id="IPR006439">
    <property type="entry name" value="HAD-SF_hydro_IA"/>
</dbReference>
<dbReference type="RefSeq" id="WP_235704152.1">
    <property type="nucleotide sequence ID" value="NZ_JAKGBZ010000015.1"/>
</dbReference>
<dbReference type="NCBIfam" id="TIGR01691">
    <property type="entry name" value="enolase-ppase"/>
    <property type="match status" value="1"/>
</dbReference>
<dbReference type="Pfam" id="PF00702">
    <property type="entry name" value="Hydrolase"/>
    <property type="match status" value="1"/>
</dbReference>
<organism evidence="5 6">
    <name type="scientific">Acidiphilium iwatense</name>
    <dbReference type="NCBI Taxonomy" id="768198"/>
    <lineage>
        <taxon>Bacteria</taxon>
        <taxon>Pseudomonadati</taxon>
        <taxon>Pseudomonadota</taxon>
        <taxon>Alphaproteobacteria</taxon>
        <taxon>Acetobacterales</taxon>
        <taxon>Acidocellaceae</taxon>
        <taxon>Acidiphilium</taxon>
    </lineage>
</organism>
<comment type="pathway">
    <text evidence="4">Amino-acid biosynthesis; L-methionine biosynthesis via salvage pathway; L-methionine from S-methyl-5-thio-alpha-D-ribose 1-phosphate: step 4/6.</text>
</comment>
<keyword evidence="3 4" id="KW-0486">Methionine biosynthesis</keyword>
<evidence type="ECO:0000313" key="5">
    <source>
        <dbReference type="EMBL" id="MCF3946922.1"/>
    </source>
</evidence>
<dbReference type="SFLD" id="SFLDG01133">
    <property type="entry name" value="C1.5.4:_Enolase-phosphatase_Li"/>
    <property type="match status" value="1"/>
</dbReference>
<keyword evidence="2 4" id="KW-0378">Hydrolase</keyword>
<gene>
    <name evidence="4 5" type="primary">mtnC</name>
    <name evidence="5" type="ORF">L2A60_09545</name>
</gene>
<dbReference type="InterPro" id="IPR023214">
    <property type="entry name" value="HAD_sf"/>
</dbReference>
<comment type="pathway">
    <text evidence="4">Amino-acid biosynthesis; L-methionine biosynthesis via salvage pathway; L-methionine from S-methyl-5-thio-alpha-D-ribose 1-phosphate: step 3/6.</text>
</comment>
<dbReference type="PANTHER" id="PTHR20371:SF1">
    <property type="entry name" value="ENOLASE-PHOSPHATASE E1"/>
    <property type="match status" value="1"/>
</dbReference>
<reference evidence="5 6" key="1">
    <citation type="submission" date="2022-01" db="EMBL/GenBank/DDBJ databases">
        <authorList>
            <person name="Won M."/>
            <person name="Kim S.-J."/>
            <person name="Kwon S.-W."/>
        </authorList>
    </citation>
    <scope>NUCLEOTIDE SEQUENCE [LARGE SCALE GENOMIC DNA]</scope>
    <source>
        <strain evidence="5 6">KCTC 23505</strain>
    </source>
</reference>
<name>A0ABS9DW12_9PROT</name>
<evidence type="ECO:0000313" key="6">
    <source>
        <dbReference type="Proteomes" id="UP001521209"/>
    </source>
</evidence>
<evidence type="ECO:0000256" key="2">
    <source>
        <dbReference type="ARBA" id="ARBA00022801"/>
    </source>
</evidence>
<dbReference type="CDD" id="cd01629">
    <property type="entry name" value="HAD_EP"/>
    <property type="match status" value="1"/>
</dbReference>
<comment type="function">
    <text evidence="4">Bifunctional enzyme that catalyzes the enolization of 2,3-diketo-5-methylthiopentyl-1-phosphate (DK-MTP-1-P) into the intermediate 2-hydroxy-3-keto-5-methylthiopentenyl-1-phosphate (HK-MTPenyl-1-P), which is then dephosphorylated to form the acireductone 1,2-dihydroxy-3-keto-5-methylthiopentene (DHK-MTPene).</text>
</comment>
<dbReference type="Gene3D" id="1.10.720.60">
    <property type="match status" value="1"/>
</dbReference>
<dbReference type="SFLD" id="SFLDS00003">
    <property type="entry name" value="Haloacid_Dehalogenase"/>
    <property type="match status" value="1"/>
</dbReference>
<keyword evidence="4" id="KW-0479">Metal-binding</keyword>
<proteinExistence type="inferred from homology"/>
<comment type="catalytic activity">
    <reaction evidence="4">
        <text>5-methylsulfanyl-2,3-dioxopentyl phosphate + H2O = 1,2-dihydroxy-5-(methylsulfanyl)pent-1-en-3-one + phosphate</text>
        <dbReference type="Rhea" id="RHEA:21700"/>
        <dbReference type="ChEBI" id="CHEBI:15377"/>
        <dbReference type="ChEBI" id="CHEBI:43474"/>
        <dbReference type="ChEBI" id="CHEBI:49252"/>
        <dbReference type="ChEBI" id="CHEBI:58828"/>
        <dbReference type="EC" id="3.1.3.77"/>
    </reaction>
</comment>
<comment type="subunit">
    <text evidence="4">Monomer.</text>
</comment>
<dbReference type="Gene3D" id="3.40.50.1000">
    <property type="entry name" value="HAD superfamily/HAD-like"/>
    <property type="match status" value="1"/>
</dbReference>
<protein>
    <recommendedName>
        <fullName evidence="4">Enolase-phosphatase E1</fullName>
        <ecNumber evidence="4">3.1.3.77</ecNumber>
    </recommendedName>
    <alternativeName>
        <fullName evidence="4">2,3-diketo-5-methylthio-1-phosphopentane phosphatase</fullName>
    </alternativeName>
</protein>
<keyword evidence="6" id="KW-1185">Reference proteome</keyword>
<comment type="caution">
    <text evidence="5">The sequence shown here is derived from an EMBL/GenBank/DDBJ whole genome shotgun (WGS) entry which is preliminary data.</text>
</comment>
<dbReference type="EC" id="3.1.3.77" evidence="4"/>
<keyword evidence="4" id="KW-0460">Magnesium</keyword>
<dbReference type="InterPro" id="IPR023943">
    <property type="entry name" value="Enolase-ppase_E1"/>
</dbReference>
<dbReference type="NCBIfam" id="TIGR01549">
    <property type="entry name" value="HAD-SF-IA-v1"/>
    <property type="match status" value="1"/>
</dbReference>
<dbReference type="Proteomes" id="UP001521209">
    <property type="component" value="Unassembled WGS sequence"/>
</dbReference>
<dbReference type="InterPro" id="IPR036412">
    <property type="entry name" value="HAD-like_sf"/>
</dbReference>
<dbReference type="SFLD" id="SFLDF00044">
    <property type="entry name" value="enolase-phosphatase"/>
    <property type="match status" value="1"/>
</dbReference>
<dbReference type="HAMAP" id="MF_01681">
    <property type="entry name" value="Salvage_MtnC"/>
    <property type="match status" value="1"/>
</dbReference>
<dbReference type="SFLD" id="SFLDG01129">
    <property type="entry name" value="C1.5:_HAD__Beta-PGM__Phosphata"/>
    <property type="match status" value="1"/>
</dbReference>
<dbReference type="PANTHER" id="PTHR20371">
    <property type="entry name" value="ENOLASE-PHOSPHATASE E1"/>
    <property type="match status" value="1"/>
</dbReference>
<accession>A0ABS9DW12</accession>
<sequence>MSGETVPPSVVLLDIEGTVSPISFVHDVLFPYARARLGAFIASHSGEPDIAAALAELDDMTPGAQPVQTLHALMDRDAKVGPLKLIQGRIWAEGFAAGALSGRFYPEVAPVLLAWHAAGLALAVYSSGSEEAQRLLFGHTEAGDLTPLFVGFFDTRIGGKREAASYAAIARALGRQPAAILFLSDAEAELAAAAKAGLMVCQLVRAEDGTAPSAAHPHAPDLASVAARFGLPQPS</sequence>
<dbReference type="SUPFAM" id="SSF56784">
    <property type="entry name" value="HAD-like"/>
    <property type="match status" value="1"/>
</dbReference>
<dbReference type="EMBL" id="JAKGBZ010000015">
    <property type="protein sequence ID" value="MCF3946922.1"/>
    <property type="molecule type" value="Genomic_DNA"/>
</dbReference>
<evidence type="ECO:0000256" key="4">
    <source>
        <dbReference type="HAMAP-Rule" id="MF_01681"/>
    </source>
</evidence>
<keyword evidence="1 4" id="KW-0028">Amino-acid biosynthesis</keyword>
<comment type="cofactor">
    <cofactor evidence="4">
        <name>Mg(2+)</name>
        <dbReference type="ChEBI" id="CHEBI:18420"/>
    </cofactor>
    <text evidence="4">Binds 1 Mg(2+) ion per subunit.</text>
</comment>
<evidence type="ECO:0000256" key="3">
    <source>
        <dbReference type="ARBA" id="ARBA00023167"/>
    </source>
</evidence>